<accession>A0ABU3M0M3</accession>
<dbReference type="EMBL" id="JAVTLL010000022">
    <property type="protein sequence ID" value="MDT7844918.1"/>
    <property type="molecule type" value="Genomic_DNA"/>
</dbReference>
<dbReference type="InterPro" id="IPR011990">
    <property type="entry name" value="TPR-like_helical_dom_sf"/>
</dbReference>
<dbReference type="Gene3D" id="1.10.10.10">
    <property type="entry name" value="Winged helix-like DNA-binding domain superfamily/Winged helix DNA-binding domain"/>
    <property type="match status" value="1"/>
</dbReference>
<organism evidence="3 4">
    <name type="scientific">Streptomyces justiciae</name>
    <dbReference type="NCBI Taxonomy" id="2780140"/>
    <lineage>
        <taxon>Bacteria</taxon>
        <taxon>Bacillati</taxon>
        <taxon>Actinomycetota</taxon>
        <taxon>Actinomycetes</taxon>
        <taxon>Kitasatosporales</taxon>
        <taxon>Streptomycetaceae</taxon>
        <taxon>Streptomyces</taxon>
    </lineage>
</organism>
<dbReference type="SMART" id="SM01043">
    <property type="entry name" value="BTAD"/>
    <property type="match status" value="1"/>
</dbReference>
<comment type="caution">
    <text evidence="3">The sequence shown here is derived from an EMBL/GenBank/DDBJ whole genome shotgun (WGS) entry which is preliminary data.</text>
</comment>
<dbReference type="Proteomes" id="UP001257948">
    <property type="component" value="Unassembled WGS sequence"/>
</dbReference>
<dbReference type="InterPro" id="IPR005158">
    <property type="entry name" value="BTAD"/>
</dbReference>
<reference evidence="4" key="1">
    <citation type="submission" date="2023-07" db="EMBL/GenBank/DDBJ databases">
        <title>Draft genome sequence of the endophytic actinobacterium Streptomyces justiciae WPN32, a potential antibiotic producer.</title>
        <authorList>
            <person name="Yasawong M."/>
            <person name="Pana W."/>
            <person name="Ganta P."/>
            <person name="Santapan N."/>
            <person name="Songngamsuk T."/>
            <person name="Phatcharaharikarn M."/>
            <person name="Kerdtoob S."/>
            <person name="Nantapong N."/>
        </authorList>
    </citation>
    <scope>NUCLEOTIDE SEQUENCE [LARGE SCALE GENOMIC DNA]</scope>
    <source>
        <strain evidence="4">WPN32</strain>
    </source>
</reference>
<dbReference type="SUPFAM" id="SSF48452">
    <property type="entry name" value="TPR-like"/>
    <property type="match status" value="1"/>
</dbReference>
<dbReference type="InterPro" id="IPR051677">
    <property type="entry name" value="AfsR-DnrI-RedD_regulator"/>
</dbReference>
<dbReference type="Pfam" id="PF03704">
    <property type="entry name" value="BTAD"/>
    <property type="match status" value="1"/>
</dbReference>
<protein>
    <submittedName>
        <fullName evidence="3">BTAD domain-containing putative transcriptional regulator</fullName>
    </submittedName>
</protein>
<name>A0ABU3M0M3_9ACTN</name>
<proteinExistence type="predicted"/>
<keyword evidence="1" id="KW-0902">Two-component regulatory system</keyword>
<evidence type="ECO:0000256" key="1">
    <source>
        <dbReference type="ARBA" id="ARBA00023012"/>
    </source>
</evidence>
<dbReference type="InterPro" id="IPR036388">
    <property type="entry name" value="WH-like_DNA-bd_sf"/>
</dbReference>
<keyword evidence="4" id="KW-1185">Reference proteome</keyword>
<evidence type="ECO:0000313" key="4">
    <source>
        <dbReference type="Proteomes" id="UP001257948"/>
    </source>
</evidence>
<feature type="domain" description="Bacterial transcriptional activator" evidence="2">
    <location>
        <begin position="97"/>
        <end position="234"/>
    </location>
</feature>
<dbReference type="Gene3D" id="1.25.40.10">
    <property type="entry name" value="Tetratricopeptide repeat domain"/>
    <property type="match status" value="1"/>
</dbReference>
<dbReference type="RefSeq" id="WP_314204818.1">
    <property type="nucleotide sequence ID" value="NZ_JAVTLL010000022.1"/>
</dbReference>
<dbReference type="PANTHER" id="PTHR35807">
    <property type="entry name" value="TRANSCRIPTIONAL REGULATOR REDD-RELATED"/>
    <property type="match status" value="1"/>
</dbReference>
<evidence type="ECO:0000259" key="2">
    <source>
        <dbReference type="SMART" id="SM01043"/>
    </source>
</evidence>
<gene>
    <name evidence="3" type="ORF">RQC66_29790</name>
</gene>
<evidence type="ECO:0000313" key="3">
    <source>
        <dbReference type="EMBL" id="MDT7844918.1"/>
    </source>
</evidence>
<sequence>MPETDLRAFRLTLLGMFRLTGLQGDVRLPGSVQRVVAFLALRGGSGRSRLAGAFWPDQGEGQALSNLRTAVWRANRALPGLVLTEPRALWLSPEVQVDAQRMTALAHATLSGAGPSRDPIELLGLDGELLPDWEDEWLVVDRERLLQLRLHVLEALAEQLAVQGAYGLAMEAAIAARRGDELRESAHRAVIKVHVAEGNAGLAEQAYQRCLAVLGRELGMRPSAETSALVAAARRSVVN</sequence>